<sequence>MAQGVERSADQVADAVDYVCRYVEQVRAVLAAEGSAGVLDVVISALQNGEDPRASLEDLHRALRVAGDALGIYGHARGLTPAGVDRYARPEAVFLCPRNEYPCARFAWPSSGVIPRCKISDEPLRRDTVG</sequence>
<proteinExistence type="predicted"/>
<comment type="caution">
    <text evidence="1">The sequence shown here is derived from an EMBL/GenBank/DDBJ whole genome shotgun (WGS) entry which is preliminary data.</text>
</comment>
<evidence type="ECO:0000313" key="2">
    <source>
        <dbReference type="Proteomes" id="UP001500751"/>
    </source>
</evidence>
<reference evidence="1 2" key="1">
    <citation type="journal article" date="2019" name="Int. J. Syst. Evol. Microbiol.">
        <title>The Global Catalogue of Microorganisms (GCM) 10K type strain sequencing project: providing services to taxonomists for standard genome sequencing and annotation.</title>
        <authorList>
            <consortium name="The Broad Institute Genomics Platform"/>
            <consortium name="The Broad Institute Genome Sequencing Center for Infectious Disease"/>
            <person name="Wu L."/>
            <person name="Ma J."/>
        </authorList>
    </citation>
    <scope>NUCLEOTIDE SEQUENCE [LARGE SCALE GENOMIC DNA]</scope>
    <source>
        <strain evidence="1 2">JCM 16014</strain>
    </source>
</reference>
<protein>
    <submittedName>
        <fullName evidence="1">Uncharacterized protein</fullName>
    </submittedName>
</protein>
<keyword evidence="2" id="KW-1185">Reference proteome</keyword>
<dbReference type="EMBL" id="BAAAQN010000011">
    <property type="protein sequence ID" value="GAA2025809.1"/>
    <property type="molecule type" value="Genomic_DNA"/>
</dbReference>
<name>A0ABN2TZN7_9ACTN</name>
<dbReference type="RefSeq" id="WP_344665711.1">
    <property type="nucleotide sequence ID" value="NZ_BAAAQN010000011.1"/>
</dbReference>
<gene>
    <name evidence="1" type="ORF">GCM10009839_25070</name>
</gene>
<dbReference type="Proteomes" id="UP001500751">
    <property type="component" value="Unassembled WGS sequence"/>
</dbReference>
<organism evidence="1 2">
    <name type="scientific">Catenulispora yoronensis</name>
    <dbReference type="NCBI Taxonomy" id="450799"/>
    <lineage>
        <taxon>Bacteria</taxon>
        <taxon>Bacillati</taxon>
        <taxon>Actinomycetota</taxon>
        <taxon>Actinomycetes</taxon>
        <taxon>Catenulisporales</taxon>
        <taxon>Catenulisporaceae</taxon>
        <taxon>Catenulispora</taxon>
    </lineage>
</organism>
<evidence type="ECO:0000313" key="1">
    <source>
        <dbReference type="EMBL" id="GAA2025809.1"/>
    </source>
</evidence>
<accession>A0ABN2TZN7</accession>